<keyword evidence="6" id="KW-1185">Reference proteome</keyword>
<sequence>MAPTTVYYLPLTDGGAPDVPGGYIYMPPPTDKPYVVRFAIDGTSSICRFGSLWVNIPAKGEQFQRDRFREYKLRPDFNGTIEIDYPIYSAGAFAFYSTYTPLPEFSPDDLVSPKPTKTPTYYIDVSPKLKLGNTLMPLDSLSIFSVISKFMGKYPTDWESHFAGISQRGYNMVHFTPLMMRGNSNSPYSIFDQHQFDKNLFPRGEQDIAAMVEKMKDQYKLFALTDVVWNHTANNSKWLEEHPEAGYNLETAPHLEAALELDTALLKLGRDLPELGLPTTINTSDDLQNIMTAIKTEVVDKLQLWQYYVVDVERNTKEVVKAWTEGEITFPDNAFGKLGVAGIQEVKNWSSKQKVDWLIQHAFIGNDRLGQRFRRRMDPRTAAALLAALFGRFESRKSGTPDERSAYDTMHKFLQDVNVEFYKEYDDDAVTIMDQLRNRIKYVRLDDHGPKLGAINKRNPLIESYFTRLPDNATTRKHSKRALALVNNGWIWAADAMKDNAGPQSRAYLRREVIVWGDCVKLRYGKGPQDNPFLWDFMTKYTRLMAKYFTGFRIDNCHSTPIHVAEHMLDEARKVRSDLVVGAELFTGSEDMDFVFCKRLGISFLIREAMQAWSTQELSRLVHRHAGIPIGSFELDEISQVAASSEHVNGAASNEIIRRIRQSPVHALFMDCTHDNEAPAQKRDARDTLPTAALVAMCACATGSVMGFDDCYPELIDLVHETRSYSSAYSTTGLLKVEAAEGGIGGIKKLLNRIHTLMGQDGYDETFIHHDREYITVHRVHPHTRKGYFLIAHTAFPGYGNGDGGFPPVHLPGTKAKLMGSWSFEVDASAQAKTSVRNDKKLLRGLPSRTKDITGVKVESNGDNTTISVPANFNPGSIALFETWIPSCEHSEGLDKFVASEGASAFKNCSLVDLNQVLYRCEPEERDLSGGKDGVYTVPGVGPLVYAGLQGWWSVLRDVVKYNDLGHPICNHLREGQWALDYCAGRLERLSKQPGYENLHAVSNWLNERFEAIRKIPNFLLPRYFALTIQTAYNAAVARGVELLNDNVRNGQKFLQKLALVSIQVTGHMNNASLWPETSVPSMAAGLPHFSNDWGRAWGRDIFISLRGLYLGTGRYTDAREHIIAFASVVKHGMIPNLLSSGKLPRYNSRDSVWFFLQNIQDYTKIVPKGSGILQESVKRRFQPYDDTWFPWDDKRAYSTKSTIEDIIQECLQRHASGMSFREYNAGPNLDSQMKDQGFNIDIHPDWKTGIIFGGNQFNCGTWMDKMGESEKAGNKGVPGTPRDGAAIEITAMLYSACKWVAELHKQGLYKYDGVDISNGHLKFSDWAAKIKASFEWAYYIPRDEADDKKYDVNTSIVNRRGIYKDLYRSGKEYEDYQLRPNFPIAMSVAPDLFDPDKALYAIYMADKILRGPTGMATLDPSDLNYRPYYINSDDSTDFHTAKGRNYHQGPEWLWPTGFFLRAFLRFDLMRRKTPEERIETYQQVTRRLHGCMEAIDQSPWAGLTELTNKDGAFCADSVSSDTFSNGLQTADAIFNSLPRSLGRLAASLTCTKTQRNSRMGSRIGAVKALAEERQDPDIRKWSVGATRCGKIGVMNQV</sequence>
<reference evidence="5 6" key="1">
    <citation type="journal article" date="2022" name="G3 (Bethesda)">
        <title>Enemy or ally: a genomic approach to elucidate the lifestyle of Phyllosticta citrichinaensis.</title>
        <authorList>
            <person name="Buijs V.A."/>
            <person name="Groenewald J.Z."/>
            <person name="Haridas S."/>
            <person name="LaButti K.M."/>
            <person name="Lipzen A."/>
            <person name="Martin F.M."/>
            <person name="Barry K."/>
            <person name="Grigoriev I.V."/>
            <person name="Crous P.W."/>
            <person name="Seidl M.F."/>
        </authorList>
    </citation>
    <scope>NUCLEOTIDE SEQUENCE [LARGE SCALE GENOMIC DNA]</scope>
    <source>
        <strain evidence="5 6">CBS 129764</strain>
    </source>
</reference>
<dbReference type="InterPro" id="IPR032788">
    <property type="entry name" value="AGL_central"/>
</dbReference>
<feature type="domain" description="Glycogen debranching enzyme central" evidence="4">
    <location>
        <begin position="743"/>
        <end position="987"/>
    </location>
</feature>
<dbReference type="InterPro" id="IPR032792">
    <property type="entry name" value="AGL_glucanoTrfase"/>
</dbReference>
<evidence type="ECO:0008006" key="7">
    <source>
        <dbReference type="Google" id="ProtNLM"/>
    </source>
</evidence>
<dbReference type="CDD" id="cd11327">
    <property type="entry name" value="AmyAc_Glg_debranch_2"/>
    <property type="match status" value="1"/>
</dbReference>
<feature type="domain" description="Glycogen debranching enzyme glucanotransferase" evidence="3">
    <location>
        <begin position="136"/>
        <end position="579"/>
    </location>
</feature>
<name>A0ABR1Y2T4_9PEZI</name>
<dbReference type="Pfam" id="PF14701">
    <property type="entry name" value="hDGE_amylase"/>
    <property type="match status" value="1"/>
</dbReference>
<dbReference type="InterPro" id="IPR029436">
    <property type="entry name" value="AGL_euk_N"/>
</dbReference>
<comment type="caution">
    <text evidence="5">The sequence shown here is derived from an EMBL/GenBank/DDBJ whole genome shotgun (WGS) entry which is preliminary data.</text>
</comment>
<dbReference type="Proteomes" id="UP001456524">
    <property type="component" value="Unassembled WGS sequence"/>
</dbReference>
<dbReference type="SUPFAM" id="SSF48208">
    <property type="entry name" value="Six-hairpin glycosidases"/>
    <property type="match status" value="1"/>
</dbReference>
<dbReference type="PANTHER" id="PTHR10569">
    <property type="entry name" value="GLYCOGEN DEBRANCHING ENZYME"/>
    <property type="match status" value="1"/>
</dbReference>
<dbReference type="SUPFAM" id="SSF51445">
    <property type="entry name" value="(Trans)glycosidases"/>
    <property type="match status" value="1"/>
</dbReference>
<dbReference type="Gene3D" id="1.50.10.10">
    <property type="match status" value="1"/>
</dbReference>
<feature type="domain" description="Eukaryotic glycogen debranching enzyme N-terminal" evidence="2">
    <location>
        <begin position="36"/>
        <end position="131"/>
    </location>
</feature>
<dbReference type="InterPro" id="IPR032790">
    <property type="entry name" value="GDE_C"/>
</dbReference>
<dbReference type="InterPro" id="IPR010401">
    <property type="entry name" value="AGL/Gdb1"/>
</dbReference>
<gene>
    <name evidence="5" type="ORF">IWX90DRAFT_412020</name>
</gene>
<proteinExistence type="predicted"/>
<dbReference type="PANTHER" id="PTHR10569:SF2">
    <property type="entry name" value="GLYCOGEN DEBRANCHING ENZYME"/>
    <property type="match status" value="1"/>
</dbReference>
<dbReference type="EMBL" id="JBBWUH010000002">
    <property type="protein sequence ID" value="KAK8175475.1"/>
    <property type="molecule type" value="Genomic_DNA"/>
</dbReference>
<accession>A0ABR1Y2T4</accession>
<evidence type="ECO:0000313" key="6">
    <source>
        <dbReference type="Proteomes" id="UP001456524"/>
    </source>
</evidence>
<dbReference type="Gene3D" id="3.20.20.80">
    <property type="entry name" value="Glycosidases"/>
    <property type="match status" value="2"/>
</dbReference>
<dbReference type="InterPro" id="IPR017853">
    <property type="entry name" value="GH"/>
</dbReference>
<dbReference type="Pfam" id="PF14702">
    <property type="entry name" value="hGDE_central"/>
    <property type="match status" value="1"/>
</dbReference>
<evidence type="ECO:0000313" key="5">
    <source>
        <dbReference type="EMBL" id="KAK8175475.1"/>
    </source>
</evidence>
<evidence type="ECO:0000259" key="4">
    <source>
        <dbReference type="Pfam" id="PF14702"/>
    </source>
</evidence>
<dbReference type="InterPro" id="IPR008928">
    <property type="entry name" value="6-hairpin_glycosidase_sf"/>
</dbReference>
<evidence type="ECO:0000259" key="3">
    <source>
        <dbReference type="Pfam" id="PF14701"/>
    </source>
</evidence>
<evidence type="ECO:0000259" key="2">
    <source>
        <dbReference type="Pfam" id="PF14699"/>
    </source>
</evidence>
<evidence type="ECO:0000259" key="1">
    <source>
        <dbReference type="Pfam" id="PF06202"/>
    </source>
</evidence>
<dbReference type="InterPro" id="IPR012341">
    <property type="entry name" value="6hp_glycosidase-like_sf"/>
</dbReference>
<dbReference type="Pfam" id="PF06202">
    <property type="entry name" value="GDE_C"/>
    <property type="match status" value="1"/>
</dbReference>
<feature type="domain" description="Glycogen debranching enzyme C-terminal" evidence="1">
    <location>
        <begin position="1077"/>
        <end position="1526"/>
    </location>
</feature>
<organism evidence="5 6">
    <name type="scientific">Phyllosticta citrichinensis</name>
    <dbReference type="NCBI Taxonomy" id="1130410"/>
    <lineage>
        <taxon>Eukaryota</taxon>
        <taxon>Fungi</taxon>
        <taxon>Dikarya</taxon>
        <taxon>Ascomycota</taxon>
        <taxon>Pezizomycotina</taxon>
        <taxon>Dothideomycetes</taxon>
        <taxon>Dothideomycetes incertae sedis</taxon>
        <taxon>Botryosphaeriales</taxon>
        <taxon>Phyllostictaceae</taxon>
        <taxon>Phyllosticta</taxon>
    </lineage>
</organism>
<dbReference type="Pfam" id="PF14699">
    <property type="entry name" value="hGDE_N"/>
    <property type="match status" value="1"/>
</dbReference>
<protein>
    <recommendedName>
        <fullName evidence="7">4-alpha-glucanotransferase</fullName>
    </recommendedName>
</protein>